<keyword evidence="2" id="KW-0805">Transcription regulation</keyword>
<dbReference type="PANTHER" id="PTHR31985:SF310">
    <property type="entry name" value="OS08G0454000 PROTEIN"/>
    <property type="match status" value="1"/>
</dbReference>
<dbReference type="AlphaFoldDB" id="A0A8T2TQ02"/>
<protein>
    <recommendedName>
        <fullName evidence="9">AP2/ERF domain-containing protein</fullName>
    </recommendedName>
</protein>
<comment type="similarity">
    <text evidence="7">Belongs to the AP2/ERF transcription factor family. ERF subfamily.</text>
</comment>
<feature type="domain" description="AP2/ERF" evidence="9">
    <location>
        <begin position="28"/>
        <end position="85"/>
    </location>
</feature>
<proteinExistence type="inferred from homology"/>
<dbReference type="Pfam" id="PF00847">
    <property type="entry name" value="AP2"/>
    <property type="match status" value="1"/>
</dbReference>
<evidence type="ECO:0000256" key="1">
    <source>
        <dbReference type="ARBA" id="ARBA00004123"/>
    </source>
</evidence>
<evidence type="ECO:0000256" key="8">
    <source>
        <dbReference type="SAM" id="MobiDB-lite"/>
    </source>
</evidence>
<keyword evidence="6" id="KW-0539">Nucleus</keyword>
<organism evidence="10 11">
    <name type="scientific">Ceratopteris richardii</name>
    <name type="common">Triangle waterfern</name>
    <dbReference type="NCBI Taxonomy" id="49495"/>
    <lineage>
        <taxon>Eukaryota</taxon>
        <taxon>Viridiplantae</taxon>
        <taxon>Streptophyta</taxon>
        <taxon>Embryophyta</taxon>
        <taxon>Tracheophyta</taxon>
        <taxon>Polypodiopsida</taxon>
        <taxon>Polypodiidae</taxon>
        <taxon>Polypodiales</taxon>
        <taxon>Pteridineae</taxon>
        <taxon>Pteridaceae</taxon>
        <taxon>Parkerioideae</taxon>
        <taxon>Ceratopteris</taxon>
    </lineage>
</organism>
<keyword evidence="5" id="KW-0804">Transcription</keyword>
<dbReference type="Gene3D" id="3.30.730.10">
    <property type="entry name" value="AP2/ERF domain"/>
    <property type="match status" value="1"/>
</dbReference>
<sequence>MTARMQAVGGKSTQSSTSLASLSAEGRRFKGVRRRSWGKWVSEIRLPNSRDRLWLGSFATAEQAALAFDVAVVCLRGRSASLNFPDSPPSYAPFGLPHHQIVELAAAAAAKYPSSGISETISQSKLTRYDKSSLTQGETSVGYGQTPCPSTSSDSPVDSDLMSYTSTESQDEFLMDSSSSGEQVGSIDFHLQMAESDGPQTIPSEQSFRSSLECLAEEQFDELLWGIFSGLPYSSLDQQLSMPLLPPLPEEEIFTMMEPCLWEFSTELQSRSIPCC</sequence>
<evidence type="ECO:0000256" key="5">
    <source>
        <dbReference type="ARBA" id="ARBA00023163"/>
    </source>
</evidence>
<dbReference type="EMBL" id="CM035417">
    <property type="protein sequence ID" value="KAH7423525.1"/>
    <property type="molecule type" value="Genomic_DNA"/>
</dbReference>
<dbReference type="FunFam" id="3.30.730.10:FF:000001">
    <property type="entry name" value="Ethylene-responsive transcription factor 2"/>
    <property type="match status" value="1"/>
</dbReference>
<feature type="compositionally biased region" description="Low complexity" evidence="8">
    <location>
        <begin position="147"/>
        <end position="160"/>
    </location>
</feature>
<dbReference type="InterPro" id="IPR051032">
    <property type="entry name" value="AP2/ERF_TF_ERF_subfamily"/>
</dbReference>
<dbReference type="InterPro" id="IPR001471">
    <property type="entry name" value="AP2/ERF_dom"/>
</dbReference>
<evidence type="ECO:0000313" key="10">
    <source>
        <dbReference type="EMBL" id="KAH7423525.1"/>
    </source>
</evidence>
<keyword evidence="4" id="KW-0010">Activator</keyword>
<evidence type="ECO:0000256" key="3">
    <source>
        <dbReference type="ARBA" id="ARBA00023125"/>
    </source>
</evidence>
<evidence type="ECO:0000256" key="6">
    <source>
        <dbReference type="ARBA" id="ARBA00023242"/>
    </source>
</evidence>
<evidence type="ECO:0000313" key="11">
    <source>
        <dbReference type="Proteomes" id="UP000825935"/>
    </source>
</evidence>
<feature type="region of interest" description="Disordered" evidence="8">
    <location>
        <begin position="136"/>
        <end position="162"/>
    </location>
</feature>
<dbReference type="GO" id="GO:0003700">
    <property type="term" value="F:DNA-binding transcription factor activity"/>
    <property type="evidence" value="ECO:0007669"/>
    <property type="project" value="InterPro"/>
</dbReference>
<comment type="subcellular location">
    <subcellularLocation>
        <location evidence="1">Nucleus</location>
    </subcellularLocation>
</comment>
<dbReference type="PROSITE" id="PS51032">
    <property type="entry name" value="AP2_ERF"/>
    <property type="match status" value="1"/>
</dbReference>
<name>A0A8T2TQ02_CERRI</name>
<comment type="caution">
    <text evidence="10">The sequence shown here is derived from an EMBL/GenBank/DDBJ whole genome shotgun (WGS) entry which is preliminary data.</text>
</comment>
<dbReference type="GO" id="GO:0005634">
    <property type="term" value="C:nucleus"/>
    <property type="evidence" value="ECO:0007669"/>
    <property type="project" value="UniProtKB-SubCell"/>
</dbReference>
<evidence type="ECO:0000256" key="7">
    <source>
        <dbReference type="ARBA" id="ARBA00024343"/>
    </source>
</evidence>
<evidence type="ECO:0000259" key="9">
    <source>
        <dbReference type="PROSITE" id="PS51032"/>
    </source>
</evidence>
<evidence type="ECO:0000256" key="2">
    <source>
        <dbReference type="ARBA" id="ARBA00023015"/>
    </source>
</evidence>
<reference evidence="10" key="1">
    <citation type="submission" date="2021-08" db="EMBL/GenBank/DDBJ databases">
        <title>WGS assembly of Ceratopteris richardii.</title>
        <authorList>
            <person name="Marchant D.B."/>
            <person name="Chen G."/>
            <person name="Jenkins J."/>
            <person name="Shu S."/>
            <person name="Leebens-Mack J."/>
            <person name="Grimwood J."/>
            <person name="Schmutz J."/>
            <person name="Soltis P."/>
            <person name="Soltis D."/>
            <person name="Chen Z.-H."/>
        </authorList>
    </citation>
    <scope>NUCLEOTIDE SEQUENCE</scope>
    <source>
        <strain evidence="10">Whitten #5841</strain>
        <tissue evidence="10">Leaf</tissue>
    </source>
</reference>
<evidence type="ECO:0000256" key="4">
    <source>
        <dbReference type="ARBA" id="ARBA00023159"/>
    </source>
</evidence>
<dbReference type="GO" id="GO:0003677">
    <property type="term" value="F:DNA binding"/>
    <property type="evidence" value="ECO:0007669"/>
    <property type="project" value="UniProtKB-KW"/>
</dbReference>
<dbReference type="Proteomes" id="UP000825935">
    <property type="component" value="Chromosome 12"/>
</dbReference>
<dbReference type="SUPFAM" id="SSF54171">
    <property type="entry name" value="DNA-binding domain"/>
    <property type="match status" value="1"/>
</dbReference>
<dbReference type="InterPro" id="IPR016177">
    <property type="entry name" value="DNA-bd_dom_sf"/>
</dbReference>
<gene>
    <name evidence="10" type="ORF">KP509_12G059600</name>
</gene>
<dbReference type="SMART" id="SM00380">
    <property type="entry name" value="AP2"/>
    <property type="match status" value="1"/>
</dbReference>
<dbReference type="OrthoDB" id="1918918at2759"/>
<keyword evidence="3" id="KW-0238">DNA-binding</keyword>
<accession>A0A8T2TQ02</accession>
<dbReference type="PRINTS" id="PR00367">
    <property type="entry name" value="ETHRSPELEMNT"/>
</dbReference>
<keyword evidence="11" id="KW-1185">Reference proteome</keyword>
<dbReference type="PANTHER" id="PTHR31985">
    <property type="entry name" value="ETHYLENE-RESPONSIVE TRANSCRIPTION FACTOR ERF042-RELATED"/>
    <property type="match status" value="1"/>
</dbReference>
<dbReference type="InterPro" id="IPR036955">
    <property type="entry name" value="AP2/ERF_dom_sf"/>
</dbReference>
<dbReference type="CDD" id="cd00018">
    <property type="entry name" value="AP2"/>
    <property type="match status" value="1"/>
</dbReference>